<dbReference type="PANTHER" id="PTHR43133">
    <property type="entry name" value="RNA POLYMERASE ECF-TYPE SIGMA FACTO"/>
    <property type="match status" value="1"/>
</dbReference>
<evidence type="ECO:0000256" key="2">
    <source>
        <dbReference type="ARBA" id="ARBA00023015"/>
    </source>
</evidence>
<name>A0ABV9X9S4_9ACTN</name>
<evidence type="ECO:0000256" key="4">
    <source>
        <dbReference type="ARBA" id="ARBA00023125"/>
    </source>
</evidence>
<dbReference type="RefSeq" id="WP_328661744.1">
    <property type="nucleotide sequence ID" value="NZ_BAAATN010000026.1"/>
</dbReference>
<dbReference type="InterPro" id="IPR013324">
    <property type="entry name" value="RNA_pol_sigma_r3/r4-like"/>
</dbReference>
<sequence length="188" mass="21408">MHGTTEADVRRSRTRRPAPGADRDRFVRDIYDAYGPSLQRYASRLLGGDAHKAEDILQETAVRAWTHSHVLNGRDEHLRRWLFTVVRNLVTDHHRAAALRPLNLMPTEALEAVWEIPEHTLTLHMVHKAVMDLSEQQRAVIGLMYYLEYTVAQAAEYLGIPPGTVKSRAFYAVRALREALKDGEGHHA</sequence>
<evidence type="ECO:0000259" key="8">
    <source>
        <dbReference type="Pfam" id="PF04545"/>
    </source>
</evidence>
<dbReference type="InterPro" id="IPR039425">
    <property type="entry name" value="RNA_pol_sigma-70-like"/>
</dbReference>
<dbReference type="Proteomes" id="UP001595855">
    <property type="component" value="Unassembled WGS sequence"/>
</dbReference>
<accession>A0ABV9X9S4</accession>
<evidence type="ECO:0000256" key="3">
    <source>
        <dbReference type="ARBA" id="ARBA00023082"/>
    </source>
</evidence>
<dbReference type="SUPFAM" id="SSF88659">
    <property type="entry name" value="Sigma3 and sigma4 domains of RNA polymerase sigma factors"/>
    <property type="match status" value="1"/>
</dbReference>
<feature type="domain" description="RNA polymerase sigma-70 region 4" evidence="8">
    <location>
        <begin position="132"/>
        <end position="178"/>
    </location>
</feature>
<evidence type="ECO:0000256" key="6">
    <source>
        <dbReference type="SAM" id="MobiDB-lite"/>
    </source>
</evidence>
<keyword evidence="4" id="KW-0238">DNA-binding</keyword>
<keyword evidence="2" id="KW-0805">Transcription regulation</keyword>
<dbReference type="PANTHER" id="PTHR43133:SF52">
    <property type="entry name" value="ECF RNA POLYMERASE SIGMA FACTOR SIGL"/>
    <property type="match status" value="1"/>
</dbReference>
<dbReference type="NCBIfam" id="TIGR02937">
    <property type="entry name" value="sigma70-ECF"/>
    <property type="match status" value="1"/>
</dbReference>
<dbReference type="SUPFAM" id="SSF88946">
    <property type="entry name" value="Sigma2 domain of RNA polymerase sigma factors"/>
    <property type="match status" value="1"/>
</dbReference>
<feature type="region of interest" description="Disordered" evidence="6">
    <location>
        <begin position="1"/>
        <end position="21"/>
    </location>
</feature>
<organism evidence="9 10">
    <name type="scientific">Streptomyces lienomycini</name>
    <dbReference type="NCBI Taxonomy" id="284035"/>
    <lineage>
        <taxon>Bacteria</taxon>
        <taxon>Bacillati</taxon>
        <taxon>Actinomycetota</taxon>
        <taxon>Actinomycetes</taxon>
        <taxon>Kitasatosporales</taxon>
        <taxon>Streptomycetaceae</taxon>
        <taxon>Streptomyces</taxon>
    </lineage>
</organism>
<dbReference type="InterPro" id="IPR007627">
    <property type="entry name" value="RNA_pol_sigma70_r2"/>
</dbReference>
<feature type="domain" description="RNA polymerase sigma-70 region 2" evidence="7">
    <location>
        <begin position="30"/>
        <end position="98"/>
    </location>
</feature>
<dbReference type="InterPro" id="IPR036388">
    <property type="entry name" value="WH-like_DNA-bd_sf"/>
</dbReference>
<gene>
    <name evidence="9" type="ORF">ACFPRC_37345</name>
</gene>
<dbReference type="Pfam" id="PF04542">
    <property type="entry name" value="Sigma70_r2"/>
    <property type="match status" value="1"/>
</dbReference>
<feature type="compositionally biased region" description="Basic and acidic residues" evidence="6">
    <location>
        <begin position="1"/>
        <end position="11"/>
    </location>
</feature>
<evidence type="ECO:0000313" key="9">
    <source>
        <dbReference type="EMBL" id="MFC5020482.1"/>
    </source>
</evidence>
<dbReference type="Gene3D" id="1.10.1740.10">
    <property type="match status" value="1"/>
</dbReference>
<dbReference type="Pfam" id="PF04545">
    <property type="entry name" value="Sigma70_r4"/>
    <property type="match status" value="1"/>
</dbReference>
<dbReference type="InterPro" id="IPR014284">
    <property type="entry name" value="RNA_pol_sigma-70_dom"/>
</dbReference>
<evidence type="ECO:0000256" key="5">
    <source>
        <dbReference type="ARBA" id="ARBA00023163"/>
    </source>
</evidence>
<comment type="similarity">
    <text evidence="1">Belongs to the sigma-70 factor family. ECF subfamily.</text>
</comment>
<comment type="caution">
    <text evidence="9">The sequence shown here is derived from an EMBL/GenBank/DDBJ whole genome shotgun (WGS) entry which is preliminary data.</text>
</comment>
<keyword evidence="3" id="KW-0731">Sigma factor</keyword>
<protein>
    <submittedName>
        <fullName evidence="9">Sigma-70 family RNA polymerase sigma factor</fullName>
    </submittedName>
</protein>
<keyword evidence="5" id="KW-0804">Transcription</keyword>
<dbReference type="Gene3D" id="1.10.10.10">
    <property type="entry name" value="Winged helix-like DNA-binding domain superfamily/Winged helix DNA-binding domain"/>
    <property type="match status" value="1"/>
</dbReference>
<dbReference type="InterPro" id="IPR013325">
    <property type="entry name" value="RNA_pol_sigma_r2"/>
</dbReference>
<evidence type="ECO:0000256" key="1">
    <source>
        <dbReference type="ARBA" id="ARBA00010641"/>
    </source>
</evidence>
<reference evidence="10" key="1">
    <citation type="journal article" date="2019" name="Int. J. Syst. Evol. Microbiol.">
        <title>The Global Catalogue of Microorganisms (GCM) 10K type strain sequencing project: providing services to taxonomists for standard genome sequencing and annotation.</title>
        <authorList>
            <consortium name="The Broad Institute Genomics Platform"/>
            <consortium name="The Broad Institute Genome Sequencing Center for Infectious Disease"/>
            <person name="Wu L."/>
            <person name="Ma J."/>
        </authorList>
    </citation>
    <scope>NUCLEOTIDE SEQUENCE [LARGE SCALE GENOMIC DNA]</scope>
    <source>
        <strain evidence="10">CGMCC 4.1542</strain>
    </source>
</reference>
<evidence type="ECO:0000259" key="7">
    <source>
        <dbReference type="Pfam" id="PF04542"/>
    </source>
</evidence>
<keyword evidence="10" id="KW-1185">Reference proteome</keyword>
<dbReference type="EMBL" id="JBHSJO010000003">
    <property type="protein sequence ID" value="MFC5020482.1"/>
    <property type="molecule type" value="Genomic_DNA"/>
</dbReference>
<dbReference type="CDD" id="cd06171">
    <property type="entry name" value="Sigma70_r4"/>
    <property type="match status" value="1"/>
</dbReference>
<proteinExistence type="inferred from homology"/>
<evidence type="ECO:0000313" key="10">
    <source>
        <dbReference type="Proteomes" id="UP001595855"/>
    </source>
</evidence>
<dbReference type="InterPro" id="IPR007630">
    <property type="entry name" value="RNA_pol_sigma70_r4"/>
</dbReference>